<accession>A0A4Y2AFP2</accession>
<evidence type="ECO:0000313" key="2">
    <source>
        <dbReference type="Proteomes" id="UP000499080"/>
    </source>
</evidence>
<organism evidence="1 2">
    <name type="scientific">Araneus ventricosus</name>
    <name type="common">Orbweaver spider</name>
    <name type="synonym">Epeira ventricosa</name>
    <dbReference type="NCBI Taxonomy" id="182803"/>
    <lineage>
        <taxon>Eukaryota</taxon>
        <taxon>Metazoa</taxon>
        <taxon>Ecdysozoa</taxon>
        <taxon>Arthropoda</taxon>
        <taxon>Chelicerata</taxon>
        <taxon>Arachnida</taxon>
        <taxon>Araneae</taxon>
        <taxon>Araneomorphae</taxon>
        <taxon>Entelegynae</taxon>
        <taxon>Araneoidea</taxon>
        <taxon>Araneidae</taxon>
        <taxon>Araneus</taxon>
    </lineage>
</organism>
<evidence type="ECO:0000313" key="1">
    <source>
        <dbReference type="EMBL" id="GBL78672.1"/>
    </source>
</evidence>
<gene>
    <name evidence="1" type="ORF">AVEN_65244_1</name>
</gene>
<dbReference type="EMBL" id="BGPR01000016">
    <property type="protein sequence ID" value="GBL78672.1"/>
    <property type="molecule type" value="Genomic_DNA"/>
</dbReference>
<protein>
    <submittedName>
        <fullName evidence="1">Uncharacterized protein</fullName>
    </submittedName>
</protein>
<keyword evidence="2" id="KW-1185">Reference proteome</keyword>
<dbReference type="AlphaFoldDB" id="A0A4Y2AFP2"/>
<reference evidence="1 2" key="1">
    <citation type="journal article" date="2019" name="Sci. Rep.">
        <title>Orb-weaving spider Araneus ventricosus genome elucidates the spidroin gene catalogue.</title>
        <authorList>
            <person name="Kono N."/>
            <person name="Nakamura H."/>
            <person name="Ohtoshi R."/>
            <person name="Moran D.A.P."/>
            <person name="Shinohara A."/>
            <person name="Yoshida Y."/>
            <person name="Fujiwara M."/>
            <person name="Mori M."/>
            <person name="Tomita M."/>
            <person name="Arakawa K."/>
        </authorList>
    </citation>
    <scope>NUCLEOTIDE SEQUENCE [LARGE SCALE GENOMIC DNA]</scope>
</reference>
<name>A0A4Y2AFP2_ARAVE</name>
<comment type="caution">
    <text evidence="1">The sequence shown here is derived from an EMBL/GenBank/DDBJ whole genome shotgun (WGS) entry which is preliminary data.</text>
</comment>
<dbReference type="Proteomes" id="UP000499080">
    <property type="component" value="Unassembled WGS sequence"/>
</dbReference>
<proteinExistence type="predicted"/>
<sequence length="116" mass="12922">MIPYLSWKPLYGLHTIPAEGRLATDVRFSVPQSTADLLMSRVSNLEPSGPKSNILPLGNADLTKIVAVTEEISVCSLVHRDKVRYPRAPKRSDTIAREPPSRPSIRAWYTSFMETG</sequence>